<reference evidence="5" key="1">
    <citation type="journal article" date="2017" name="Front. Plant Sci.">
        <title>Climate Clever Clovers: New Paradigm to Reduce the Environmental Footprint of Ruminants by Breeding Low Methanogenic Forages Utilizing Haplotype Variation.</title>
        <authorList>
            <person name="Kaur P."/>
            <person name="Appels R."/>
            <person name="Bayer P.E."/>
            <person name="Keeble-Gagnere G."/>
            <person name="Wang J."/>
            <person name="Hirakawa H."/>
            <person name="Shirasawa K."/>
            <person name="Vercoe P."/>
            <person name="Stefanova K."/>
            <person name="Durmic Z."/>
            <person name="Nichols P."/>
            <person name="Revell C."/>
            <person name="Isobe S.N."/>
            <person name="Edwards D."/>
            <person name="Erskine W."/>
        </authorList>
    </citation>
    <scope>NUCLEOTIDE SEQUENCE [LARGE SCALE GENOMIC DNA]</scope>
    <source>
        <strain evidence="5">cv. Daliak</strain>
    </source>
</reference>
<proteinExistence type="predicted"/>
<evidence type="ECO:0000313" key="5">
    <source>
        <dbReference type="Proteomes" id="UP000242715"/>
    </source>
</evidence>
<evidence type="ECO:0000313" key="4">
    <source>
        <dbReference type="EMBL" id="GAU29118.1"/>
    </source>
</evidence>
<protein>
    <submittedName>
        <fullName evidence="4">Uncharacterized protein</fullName>
    </submittedName>
</protein>
<feature type="region of interest" description="Disordered" evidence="1">
    <location>
        <begin position="660"/>
        <end position="708"/>
    </location>
</feature>
<dbReference type="InterPro" id="IPR018289">
    <property type="entry name" value="MULE_transposase_dom"/>
</dbReference>
<dbReference type="PANTHER" id="PTHR47718:SF2">
    <property type="entry name" value="PROTEIN FAR1-RELATED SEQUENCE 5-LIKE"/>
    <property type="match status" value="1"/>
</dbReference>
<organism evidence="4 5">
    <name type="scientific">Trifolium subterraneum</name>
    <name type="common">Subterranean clover</name>
    <dbReference type="NCBI Taxonomy" id="3900"/>
    <lineage>
        <taxon>Eukaryota</taxon>
        <taxon>Viridiplantae</taxon>
        <taxon>Streptophyta</taxon>
        <taxon>Embryophyta</taxon>
        <taxon>Tracheophyta</taxon>
        <taxon>Spermatophyta</taxon>
        <taxon>Magnoliopsida</taxon>
        <taxon>eudicotyledons</taxon>
        <taxon>Gunneridae</taxon>
        <taxon>Pentapetalae</taxon>
        <taxon>rosids</taxon>
        <taxon>fabids</taxon>
        <taxon>Fabales</taxon>
        <taxon>Fabaceae</taxon>
        <taxon>Papilionoideae</taxon>
        <taxon>50 kb inversion clade</taxon>
        <taxon>NPAAA clade</taxon>
        <taxon>Hologalegina</taxon>
        <taxon>IRL clade</taxon>
        <taxon>Trifolieae</taxon>
        <taxon>Trifolium</taxon>
    </lineage>
</organism>
<evidence type="ECO:0000256" key="1">
    <source>
        <dbReference type="SAM" id="MobiDB-lite"/>
    </source>
</evidence>
<accession>A0A2Z6MBM1</accession>
<feature type="domain" description="MULE transposase" evidence="3">
    <location>
        <begin position="266"/>
        <end position="360"/>
    </location>
</feature>
<dbReference type="OrthoDB" id="2402896at2759"/>
<dbReference type="EMBL" id="DF973388">
    <property type="protein sequence ID" value="GAU29118.1"/>
    <property type="molecule type" value="Genomic_DNA"/>
</dbReference>
<dbReference type="Pfam" id="PF10551">
    <property type="entry name" value="MULE"/>
    <property type="match status" value="1"/>
</dbReference>
<sequence>MQKTSSGRASSACHAMGVNKWVNSIHESILPNSQDSFFDYTPHLDMEFDSEVAAYEFFNEYSRRIGFGIRREYGNKSKIDGILTSRRFSCFKEGRRGADKRDHLTKESRAETRTGCKARMVISLDRKIGKYKVVDFVAEHSHPLQPPGYVHMIRSHRRISESQASQIVLADESGLKPKDFHAYVSKQVGGIDIVGYTRQDHKNYLRTKRNHSLRYGEVGALLMYFKGQSENPSFFYDFQMDVEDQITNIFWADAQMINDYGYFGDVITFDTTYKTNKDYRPLGVFVGLNNFRQTIVFGATLLYDETIPSFKWLFETFLKAMGGEKPKTILTDQDVAMAKAISLVMPETFHGLCTWHIRENALRHVNHLYQKSSQFNSDFEACIDLHEEEDEFLNAWNALLLEHKVSDDSWLHSIFRVKEKWAWAYVRKTFTAGMRSTQLSESFNADLKKHLKSDLNLVQFFTHFERVVNGKRNNESEADFESRHKLPKLKIKAHMLVQAGNIYTPKIFEEFQEEYVEFLGTCIKNLNDGLYIVINYDDNKERKVIGNFEDQKLIPSHYILKRWTRDARSGSNQDWKGQHINLDIKAHFMKRYNDLCPRMVKLTNRASETHEGYTFLSKVYEESNKIIDMLAKKPTDEESIGMCHVSISIENAEAKGIKKRECSNKSNKRPKSWNEKLARKRKANISQKKKKTQENLEKSAATNDGAHTLHSSHTFTQLLTQPLDYNLISLSSDHVILDGSQSGSGSQVDMLGMNFGKE</sequence>
<dbReference type="AlphaFoldDB" id="A0A2Z6MBM1"/>
<dbReference type="Pfam" id="PF03101">
    <property type="entry name" value="FAR1"/>
    <property type="match status" value="1"/>
</dbReference>
<dbReference type="InterPro" id="IPR004330">
    <property type="entry name" value="FAR1_DNA_bnd_dom"/>
</dbReference>
<dbReference type="PANTHER" id="PTHR47718">
    <property type="entry name" value="OS01G0519700 PROTEIN"/>
    <property type="match status" value="1"/>
</dbReference>
<evidence type="ECO:0000259" key="2">
    <source>
        <dbReference type="Pfam" id="PF03101"/>
    </source>
</evidence>
<dbReference type="Proteomes" id="UP000242715">
    <property type="component" value="Unassembled WGS sequence"/>
</dbReference>
<gene>
    <name evidence="4" type="ORF">TSUD_58840</name>
</gene>
<name>A0A2Z6MBM1_TRISU</name>
<evidence type="ECO:0000259" key="3">
    <source>
        <dbReference type="Pfam" id="PF10551"/>
    </source>
</evidence>
<feature type="domain" description="FAR1" evidence="2">
    <location>
        <begin position="56"/>
        <end position="146"/>
    </location>
</feature>
<feature type="compositionally biased region" description="Basic residues" evidence="1">
    <location>
        <begin position="678"/>
        <end position="691"/>
    </location>
</feature>
<keyword evidence="5" id="KW-1185">Reference proteome</keyword>